<gene>
    <name evidence="2" type="primary">NCL1_45620</name>
    <name evidence="2" type="ORF">TNIN_291731</name>
</gene>
<protein>
    <submittedName>
        <fullName evidence="2">Uncharacterized protein</fullName>
    </submittedName>
</protein>
<evidence type="ECO:0000313" key="3">
    <source>
        <dbReference type="Proteomes" id="UP000886998"/>
    </source>
</evidence>
<name>A0A8X6Y3B5_9ARAC</name>
<dbReference type="AlphaFoldDB" id="A0A8X6Y3B5"/>
<sequence>MKFFVLLLLVGVASSFLEYGRKKSTRGVSDDFEKVKKNLKDNEIYLKKKYVDMEEWVKTIIAKGRNNAPEEVEKLKSFYRELTNSMDFGIESEAFLEMYNGELKDVYKMTRNKILEIGRSLRTFSRIAALLSDSCKTFDVSFSIPDWLAFSDQRNRAVLSCSVLVEATDGDRQLIINCV</sequence>
<dbReference type="Proteomes" id="UP000886998">
    <property type="component" value="Unassembled WGS sequence"/>
</dbReference>
<keyword evidence="1" id="KW-0732">Signal</keyword>
<proteinExistence type="predicted"/>
<evidence type="ECO:0000256" key="1">
    <source>
        <dbReference type="SAM" id="SignalP"/>
    </source>
</evidence>
<accession>A0A8X6Y3B5</accession>
<reference evidence="2" key="1">
    <citation type="submission" date="2020-08" db="EMBL/GenBank/DDBJ databases">
        <title>Multicomponent nature underlies the extraordinary mechanical properties of spider dragline silk.</title>
        <authorList>
            <person name="Kono N."/>
            <person name="Nakamura H."/>
            <person name="Mori M."/>
            <person name="Yoshida Y."/>
            <person name="Ohtoshi R."/>
            <person name="Malay A.D."/>
            <person name="Moran D.A.P."/>
            <person name="Tomita M."/>
            <person name="Numata K."/>
            <person name="Arakawa K."/>
        </authorList>
    </citation>
    <scope>NUCLEOTIDE SEQUENCE</scope>
</reference>
<comment type="caution">
    <text evidence="2">The sequence shown here is derived from an EMBL/GenBank/DDBJ whole genome shotgun (WGS) entry which is preliminary data.</text>
</comment>
<feature type="chain" id="PRO_5036464415" evidence="1">
    <location>
        <begin position="16"/>
        <end position="179"/>
    </location>
</feature>
<dbReference type="EMBL" id="BMAV01014872">
    <property type="protein sequence ID" value="GFY63630.1"/>
    <property type="molecule type" value="Genomic_DNA"/>
</dbReference>
<feature type="signal peptide" evidence="1">
    <location>
        <begin position="1"/>
        <end position="15"/>
    </location>
</feature>
<organism evidence="2 3">
    <name type="scientific">Trichonephila inaurata madagascariensis</name>
    <dbReference type="NCBI Taxonomy" id="2747483"/>
    <lineage>
        <taxon>Eukaryota</taxon>
        <taxon>Metazoa</taxon>
        <taxon>Ecdysozoa</taxon>
        <taxon>Arthropoda</taxon>
        <taxon>Chelicerata</taxon>
        <taxon>Arachnida</taxon>
        <taxon>Araneae</taxon>
        <taxon>Araneomorphae</taxon>
        <taxon>Entelegynae</taxon>
        <taxon>Araneoidea</taxon>
        <taxon>Nephilidae</taxon>
        <taxon>Trichonephila</taxon>
        <taxon>Trichonephila inaurata</taxon>
    </lineage>
</organism>
<evidence type="ECO:0000313" key="2">
    <source>
        <dbReference type="EMBL" id="GFY63630.1"/>
    </source>
</evidence>
<keyword evidence="3" id="KW-1185">Reference proteome</keyword>
<dbReference type="OrthoDB" id="6458220at2759"/>